<dbReference type="Proteomes" id="UP001597178">
    <property type="component" value="Unassembled WGS sequence"/>
</dbReference>
<dbReference type="InterPro" id="IPR011006">
    <property type="entry name" value="CheY-like_superfamily"/>
</dbReference>
<proteinExistence type="predicted"/>
<evidence type="ECO:0000313" key="3">
    <source>
        <dbReference type="Proteomes" id="UP001597178"/>
    </source>
</evidence>
<dbReference type="InterPro" id="IPR027417">
    <property type="entry name" value="P-loop_NTPase"/>
</dbReference>
<feature type="compositionally biased region" description="Polar residues" evidence="1">
    <location>
        <begin position="262"/>
        <end position="283"/>
    </location>
</feature>
<dbReference type="Gene3D" id="3.40.50.2300">
    <property type="match status" value="1"/>
</dbReference>
<protein>
    <recommendedName>
        <fullName evidence="4">Response regulatory domain-containing protein</fullName>
    </recommendedName>
</protein>
<feature type="region of interest" description="Disordered" evidence="1">
    <location>
        <begin position="128"/>
        <end position="172"/>
    </location>
</feature>
<dbReference type="Gene3D" id="3.40.50.300">
    <property type="entry name" value="P-loop containing nucleotide triphosphate hydrolases"/>
    <property type="match status" value="1"/>
</dbReference>
<reference evidence="3" key="1">
    <citation type="journal article" date="2019" name="Int. J. Syst. Evol. Microbiol.">
        <title>The Global Catalogue of Microorganisms (GCM) 10K type strain sequencing project: providing services to taxonomists for standard genome sequencing and annotation.</title>
        <authorList>
            <consortium name="The Broad Institute Genomics Platform"/>
            <consortium name="The Broad Institute Genome Sequencing Center for Infectious Disease"/>
            <person name="Wu L."/>
            <person name="Ma J."/>
        </authorList>
    </citation>
    <scope>NUCLEOTIDE SEQUENCE [LARGE SCALE GENOMIC DNA]</scope>
    <source>
        <strain evidence="3">CCUG 54822</strain>
    </source>
</reference>
<feature type="compositionally biased region" description="Polar residues" evidence="1">
    <location>
        <begin position="159"/>
        <end position="172"/>
    </location>
</feature>
<evidence type="ECO:0000313" key="2">
    <source>
        <dbReference type="EMBL" id="MFD1362742.1"/>
    </source>
</evidence>
<name>A0ABW3ZY40_9BACI</name>
<dbReference type="SUPFAM" id="SSF52540">
    <property type="entry name" value="P-loop containing nucleoside triphosphate hydrolases"/>
    <property type="match status" value="1"/>
</dbReference>
<keyword evidence="3" id="KW-1185">Reference proteome</keyword>
<sequence>MNVLVATGQKELDQFMTQLTNSPIPPIAYKEGVLTLCGRYRPDVVVLSAFLEGSMKNEDVLYQLRKQGARVIVLIGNTKPEEIRQNWIPLGVYDYITDPVTEEKIRMALEYPATLGMAEERLQQIERGELDETDQPAEEPKKKRRALWKRKKEKKQQQTENQDTPNGWQHNMPAMQQNTFQQPMKQEMNWSVPDMPQKQTEMTTQWSFEQTETNHTPEQENVTQTTQMANSVPDEKWTMENKQPTEGFISQQYAKAEEQSNGEEQPTVDNTDNNKATGNSEQADVSSVWNFRQPEPVQSVPLPQGYNIIVTSPVSAGKTYIAMNLATILSKQGANTELVAFEGDDDIWQYLDMQIMKPGSPQGLPNLVISPFKNMTRNAQYRVIDLPYEEWDKAKDWDNALFLYVTDMDVVHHRQVERAREKLQGHKVLNVLNRFVSNVLNSGQEQKIRLGADIVLDDQPNHYLAMRFGRPVVTTNQAAAREFEMATKTVQEALPQSGQNNVYSINRSS</sequence>
<dbReference type="RefSeq" id="WP_382401588.1">
    <property type="nucleotide sequence ID" value="NZ_JBHTNH010000028.1"/>
</dbReference>
<organism evidence="2 3">
    <name type="scientific">Lentibacillus salinarum</name>
    <dbReference type="NCBI Taxonomy" id="446820"/>
    <lineage>
        <taxon>Bacteria</taxon>
        <taxon>Bacillati</taxon>
        <taxon>Bacillota</taxon>
        <taxon>Bacilli</taxon>
        <taxon>Bacillales</taxon>
        <taxon>Bacillaceae</taxon>
        <taxon>Lentibacillus</taxon>
    </lineage>
</organism>
<gene>
    <name evidence="2" type="ORF">ACFQ4A_13865</name>
</gene>
<evidence type="ECO:0008006" key="4">
    <source>
        <dbReference type="Google" id="ProtNLM"/>
    </source>
</evidence>
<dbReference type="EMBL" id="JBHTNH010000028">
    <property type="protein sequence ID" value="MFD1362742.1"/>
    <property type="molecule type" value="Genomic_DNA"/>
</dbReference>
<feature type="region of interest" description="Disordered" evidence="1">
    <location>
        <begin position="254"/>
        <end position="283"/>
    </location>
</feature>
<dbReference type="SUPFAM" id="SSF52172">
    <property type="entry name" value="CheY-like"/>
    <property type="match status" value="1"/>
</dbReference>
<accession>A0ABW3ZY40</accession>
<feature type="compositionally biased region" description="Basic residues" evidence="1">
    <location>
        <begin position="142"/>
        <end position="154"/>
    </location>
</feature>
<comment type="caution">
    <text evidence="2">The sequence shown here is derived from an EMBL/GenBank/DDBJ whole genome shotgun (WGS) entry which is preliminary data.</text>
</comment>
<evidence type="ECO:0000256" key="1">
    <source>
        <dbReference type="SAM" id="MobiDB-lite"/>
    </source>
</evidence>